<sequence>MTFTNLASTATAPRMLNVLAKTSAEFISQGARGDDMVDYASVYERVVEGHVRVSVHGRQEDFESLRSNPHMTNAEKGLEVVRNLAEKLIPTFVEESNAGGIAMTIVKAIISPDIMQADLVAAQKASLSHSLGSSAGQSVNVTFDGKGKISIHKSSEWRTCYGKVADRRGIHTPIHGDPILRTDIVFEISTTAEQTRYGPMLGLKLKHWHHSGDDASPVVHELSSASQTRSLPQLIKDLLSDFCARAGIRFEICNVTGDQTTALAKSRGDDAWPNAAANYFSQQHFNSAWTTTLYSRRIAPQQHLAPKITPAAWRVAALTREIDLTQRAIAGLKTDRASLLGTHDNMARHINEIRRRIVDHPNNKELATTIGRAERIQRKAIDAAYAELRGKGDADLRDALQKMNERIRELESVVRDGIADDEDEVLLKGLRDGRQALQQAADGQRARILDQLRTAIADGPPMDLPRRAYRDALTAQARAREQLELLERNDRHLQDAMEARENVSDKLSECNRRLDALNDDLEGLRNAKVKNMLLAEGKRDEADHFIMSIRAPLDASLIGRIRGPLPIANLALTMVRSRLASLSILPNDNATTLREEIDVELRDVGSQLAKSGIPLDSLVVTYRELNNVLHSPAGSLFMKIHEEISNAHQAIASAIHTLDPDFRGDDSVEVGHALSQSQFSRMLLTSMDHPDYRALSPYNPTIDNLPPAKICHYRVDVDKNLLYRGKLPPHASAADFFQSRLTHHSYGDVTVFINIQMIEFLKQQKNYGAKVSILSTGGWNELSIRSRMKDFGVTIDEFDNKKTLNTQSTITVGLFQKFRVMGNQDSEGRTNIMMDDQWHQRALFKNSIDARRFGMG</sequence>
<gene>
    <name evidence="2" type="ORF">LMG32289_06145</name>
</gene>
<keyword evidence="3" id="KW-1185">Reference proteome</keyword>
<comment type="caution">
    <text evidence="2">The sequence shown here is derived from an EMBL/GenBank/DDBJ whole genome shotgun (WGS) entry which is preliminary data.</text>
</comment>
<reference evidence="2 3" key="1">
    <citation type="submission" date="2021-08" db="EMBL/GenBank/DDBJ databases">
        <authorList>
            <person name="Peeters C."/>
        </authorList>
    </citation>
    <scope>NUCLEOTIDE SEQUENCE [LARGE SCALE GENOMIC DNA]</scope>
    <source>
        <strain evidence="2 3">LMG 32289</strain>
    </source>
</reference>
<feature type="coiled-coil region" evidence="1">
    <location>
        <begin position="469"/>
        <end position="527"/>
    </location>
</feature>
<dbReference type="EMBL" id="CAJZAG010000016">
    <property type="protein sequence ID" value="CAG9185888.1"/>
    <property type="molecule type" value="Genomic_DNA"/>
</dbReference>
<keyword evidence="1" id="KW-0175">Coiled coil</keyword>
<evidence type="ECO:0000256" key="1">
    <source>
        <dbReference type="SAM" id="Coils"/>
    </source>
</evidence>
<accession>A0ABM8XZR6</accession>
<organism evidence="2 3">
    <name type="scientific">Cupriavidus pampae</name>
    <dbReference type="NCBI Taxonomy" id="659251"/>
    <lineage>
        <taxon>Bacteria</taxon>
        <taxon>Pseudomonadati</taxon>
        <taxon>Pseudomonadota</taxon>
        <taxon>Betaproteobacteria</taxon>
        <taxon>Burkholderiales</taxon>
        <taxon>Burkholderiaceae</taxon>
        <taxon>Cupriavidus</taxon>
    </lineage>
</organism>
<dbReference type="RefSeq" id="WP_223995206.1">
    <property type="nucleotide sequence ID" value="NZ_CAJZAG010000016.1"/>
</dbReference>
<name>A0ABM8XZR6_9BURK</name>
<protein>
    <submittedName>
        <fullName evidence="2">Uncharacterized protein</fullName>
    </submittedName>
</protein>
<proteinExistence type="predicted"/>
<dbReference type="Proteomes" id="UP000706525">
    <property type="component" value="Unassembled WGS sequence"/>
</dbReference>
<evidence type="ECO:0000313" key="2">
    <source>
        <dbReference type="EMBL" id="CAG9185888.1"/>
    </source>
</evidence>
<evidence type="ECO:0000313" key="3">
    <source>
        <dbReference type="Proteomes" id="UP000706525"/>
    </source>
</evidence>